<evidence type="ECO:0000313" key="1">
    <source>
        <dbReference type="EMBL" id="CAD6189362.1"/>
    </source>
</evidence>
<accession>A0A8S1H210</accession>
<evidence type="ECO:0000313" key="2">
    <source>
        <dbReference type="Proteomes" id="UP000835052"/>
    </source>
</evidence>
<sequence length="215" mass="24233">MWERKKSKSRPSGSDQSCERNPFRSIIKMVKDMEIRRSSMERIVKDNLKLTCYRVRKAAILSEATTKKRLERSRKLLQRTCTGELLVTVFSDEKLFTTSDEAFGNGRTIHQASHPASVIVFGAVFADGKSPSLFVGQETLLPWTFVCVHPVALTAVVFTRPQSFGLLPLGIEALRKTLVKERDALSPDYLRATIDAYPRRLRAVIGKRGGPVEHD</sequence>
<dbReference type="OrthoDB" id="7951431at2759"/>
<dbReference type="Proteomes" id="UP000835052">
    <property type="component" value="Unassembled WGS sequence"/>
</dbReference>
<proteinExistence type="predicted"/>
<organism evidence="1 2">
    <name type="scientific">Caenorhabditis auriculariae</name>
    <dbReference type="NCBI Taxonomy" id="2777116"/>
    <lineage>
        <taxon>Eukaryota</taxon>
        <taxon>Metazoa</taxon>
        <taxon>Ecdysozoa</taxon>
        <taxon>Nematoda</taxon>
        <taxon>Chromadorea</taxon>
        <taxon>Rhabditida</taxon>
        <taxon>Rhabditina</taxon>
        <taxon>Rhabditomorpha</taxon>
        <taxon>Rhabditoidea</taxon>
        <taxon>Rhabditidae</taxon>
        <taxon>Peloderinae</taxon>
        <taxon>Caenorhabditis</taxon>
    </lineage>
</organism>
<dbReference type="PANTHER" id="PTHR46068">
    <property type="entry name" value="PROTEIN CBG27172"/>
    <property type="match status" value="1"/>
</dbReference>
<name>A0A8S1H210_9PELO</name>
<dbReference type="AlphaFoldDB" id="A0A8S1H210"/>
<protein>
    <submittedName>
        <fullName evidence="1">Uncharacterized protein</fullName>
    </submittedName>
</protein>
<dbReference type="EMBL" id="CAJGYM010000010">
    <property type="protein sequence ID" value="CAD6189362.1"/>
    <property type="molecule type" value="Genomic_DNA"/>
</dbReference>
<reference evidence="1" key="1">
    <citation type="submission" date="2020-10" db="EMBL/GenBank/DDBJ databases">
        <authorList>
            <person name="Kikuchi T."/>
        </authorList>
    </citation>
    <scope>NUCLEOTIDE SEQUENCE</scope>
    <source>
        <strain evidence="1">NKZ352</strain>
    </source>
</reference>
<dbReference type="PANTHER" id="PTHR46068:SF1">
    <property type="entry name" value="TRANSPOSASE IS30-LIKE HTH DOMAIN-CONTAINING PROTEIN"/>
    <property type="match status" value="1"/>
</dbReference>
<gene>
    <name evidence="1" type="ORF">CAUJ_LOCUS5281</name>
</gene>
<comment type="caution">
    <text evidence="1">The sequence shown here is derived from an EMBL/GenBank/DDBJ whole genome shotgun (WGS) entry which is preliminary data.</text>
</comment>
<keyword evidence="2" id="KW-1185">Reference proteome</keyword>